<feature type="domain" description="Peptidase M48" evidence="9">
    <location>
        <begin position="167"/>
        <end position="351"/>
    </location>
</feature>
<dbReference type="InterPro" id="IPR051156">
    <property type="entry name" value="Mito/Outer_Membr_Metalloprot"/>
</dbReference>
<keyword evidence="2" id="KW-0645">Protease</keyword>
<feature type="transmembrane region" description="Helical" evidence="8">
    <location>
        <begin position="104"/>
        <end position="128"/>
    </location>
</feature>
<evidence type="ECO:0000313" key="11">
    <source>
        <dbReference type="EMBL" id="VAW75722.1"/>
    </source>
</evidence>
<gene>
    <name evidence="11" type="ORF">MNBD_GAMMA12-1571</name>
</gene>
<evidence type="ECO:0000256" key="2">
    <source>
        <dbReference type="ARBA" id="ARBA00022670"/>
    </source>
</evidence>
<evidence type="ECO:0000259" key="10">
    <source>
        <dbReference type="Pfam" id="PF23368"/>
    </source>
</evidence>
<evidence type="ECO:0000256" key="8">
    <source>
        <dbReference type="SAM" id="Phobius"/>
    </source>
</evidence>
<evidence type="ECO:0000256" key="6">
    <source>
        <dbReference type="ARBA" id="ARBA00023049"/>
    </source>
</evidence>
<dbReference type="EMBL" id="UOFL01000092">
    <property type="protein sequence ID" value="VAW75722.1"/>
    <property type="molecule type" value="Genomic_DNA"/>
</dbReference>
<dbReference type="Gene3D" id="3.30.2010.10">
    <property type="entry name" value="Metalloproteases ('zincins'), catalytic domain"/>
    <property type="match status" value="1"/>
</dbReference>
<dbReference type="GO" id="GO:0046872">
    <property type="term" value="F:metal ion binding"/>
    <property type="evidence" value="ECO:0007669"/>
    <property type="project" value="UniProtKB-KW"/>
</dbReference>
<keyword evidence="5" id="KW-0862">Zinc</keyword>
<name>A0A3B0YKA9_9ZZZZ</name>
<keyword evidence="3" id="KW-0479">Metal-binding</keyword>
<dbReference type="AlphaFoldDB" id="A0A3B0YKA9"/>
<reference evidence="11" key="1">
    <citation type="submission" date="2018-06" db="EMBL/GenBank/DDBJ databases">
        <authorList>
            <person name="Zhirakovskaya E."/>
        </authorList>
    </citation>
    <scope>NUCLEOTIDE SEQUENCE</scope>
</reference>
<dbReference type="CDD" id="cd07332">
    <property type="entry name" value="M48C_Oma1_like"/>
    <property type="match status" value="1"/>
</dbReference>
<protein>
    <submittedName>
        <fullName evidence="11">Uncharacterized protein</fullName>
    </submittedName>
</protein>
<keyword evidence="8" id="KW-0812">Transmembrane</keyword>
<dbReference type="PANTHER" id="PTHR22726:SF1">
    <property type="entry name" value="METALLOENDOPEPTIDASE OMA1, MITOCHONDRIAL"/>
    <property type="match status" value="1"/>
</dbReference>
<organism evidence="11">
    <name type="scientific">hydrothermal vent metagenome</name>
    <dbReference type="NCBI Taxonomy" id="652676"/>
    <lineage>
        <taxon>unclassified sequences</taxon>
        <taxon>metagenomes</taxon>
        <taxon>ecological metagenomes</taxon>
    </lineage>
</organism>
<feature type="region of interest" description="Disordered" evidence="7">
    <location>
        <begin position="316"/>
        <end position="343"/>
    </location>
</feature>
<evidence type="ECO:0000256" key="1">
    <source>
        <dbReference type="ARBA" id="ARBA00001947"/>
    </source>
</evidence>
<dbReference type="InterPro" id="IPR055518">
    <property type="entry name" value="DUF7092"/>
</dbReference>
<evidence type="ECO:0000256" key="5">
    <source>
        <dbReference type="ARBA" id="ARBA00022833"/>
    </source>
</evidence>
<dbReference type="GO" id="GO:0051603">
    <property type="term" value="P:proteolysis involved in protein catabolic process"/>
    <property type="evidence" value="ECO:0007669"/>
    <property type="project" value="TreeGrafter"/>
</dbReference>
<keyword evidence="8" id="KW-0472">Membrane</keyword>
<dbReference type="GO" id="GO:0004222">
    <property type="term" value="F:metalloendopeptidase activity"/>
    <property type="evidence" value="ECO:0007669"/>
    <property type="project" value="InterPro"/>
</dbReference>
<evidence type="ECO:0000259" key="9">
    <source>
        <dbReference type="Pfam" id="PF01435"/>
    </source>
</evidence>
<keyword evidence="8" id="KW-1133">Transmembrane helix</keyword>
<dbReference type="Pfam" id="PF01435">
    <property type="entry name" value="Peptidase_M48"/>
    <property type="match status" value="1"/>
</dbReference>
<evidence type="ECO:0000256" key="4">
    <source>
        <dbReference type="ARBA" id="ARBA00022801"/>
    </source>
</evidence>
<sequence>MVLTEPVNVIYYNGTSSKQYKGTASLFGDLLQLNIEDFGNIDYPLAELSLEPRVGANSLRVISFLNGGSIEFSGDGLVDAIQNEKPARAGFHALAYNMESKLRYVMAGLLITVLTVWGFFAVGIPYMAKQIAYNLPKSADTYIGKDLLKTMDYIGTLKRSSISVKTQERLRHRFKVMVERSKDTHHFRLKFRKMGVPNAFALPSGIIVLTDKFVKLAKTDEEIVAVMAHEIGHVVHRHSMRSLIQTSATGIILTMFFGDASSMSTVAANLPAFLLFSKYSRHFETEADDYALKYLVKHNVSPMAFVTIMERLSGYSEKKKKESSTHHNKKKPSDFMSSHPSTYKRIEKFRQAAQNLN</sequence>
<evidence type="ECO:0000256" key="3">
    <source>
        <dbReference type="ARBA" id="ARBA00022723"/>
    </source>
</evidence>
<evidence type="ECO:0000256" key="7">
    <source>
        <dbReference type="SAM" id="MobiDB-lite"/>
    </source>
</evidence>
<feature type="compositionally biased region" description="Basic and acidic residues" evidence="7">
    <location>
        <begin position="316"/>
        <end position="325"/>
    </location>
</feature>
<proteinExistence type="predicted"/>
<dbReference type="PANTHER" id="PTHR22726">
    <property type="entry name" value="METALLOENDOPEPTIDASE OMA1"/>
    <property type="match status" value="1"/>
</dbReference>
<dbReference type="GO" id="GO:0016020">
    <property type="term" value="C:membrane"/>
    <property type="evidence" value="ECO:0007669"/>
    <property type="project" value="TreeGrafter"/>
</dbReference>
<keyword evidence="4" id="KW-0378">Hydrolase</keyword>
<accession>A0A3B0YKA9</accession>
<dbReference type="Pfam" id="PF23368">
    <property type="entry name" value="DUF7092"/>
    <property type="match status" value="1"/>
</dbReference>
<dbReference type="InterPro" id="IPR001915">
    <property type="entry name" value="Peptidase_M48"/>
</dbReference>
<feature type="domain" description="DUF7092" evidence="10">
    <location>
        <begin position="9"/>
        <end position="81"/>
    </location>
</feature>
<comment type="cofactor">
    <cofactor evidence="1">
        <name>Zn(2+)</name>
        <dbReference type="ChEBI" id="CHEBI:29105"/>
    </cofactor>
</comment>
<keyword evidence="6" id="KW-0482">Metalloprotease</keyword>